<feature type="transmembrane region" description="Helical" evidence="1">
    <location>
        <begin position="2043"/>
        <end position="2068"/>
    </location>
</feature>
<dbReference type="SUPFAM" id="SSF57184">
    <property type="entry name" value="Growth factor receptor domain"/>
    <property type="match status" value="12"/>
</dbReference>
<dbReference type="SMR" id="Q22EI9"/>
<dbReference type="InterPro" id="IPR009030">
    <property type="entry name" value="Growth_fac_rcpt_cys_sf"/>
</dbReference>
<feature type="domain" description="EGF-like" evidence="3">
    <location>
        <begin position="742"/>
        <end position="775"/>
    </location>
</feature>
<proteinExistence type="predicted"/>
<evidence type="ECO:0000259" key="4">
    <source>
        <dbReference type="SMART" id="SM00208"/>
    </source>
</evidence>
<feature type="domain" description="EGF-like" evidence="3">
    <location>
        <begin position="915"/>
        <end position="947"/>
    </location>
</feature>
<feature type="domain" description="EGF-like" evidence="3">
    <location>
        <begin position="501"/>
        <end position="529"/>
    </location>
</feature>
<feature type="domain" description="EGF-like" evidence="3">
    <location>
        <begin position="1436"/>
        <end position="1472"/>
    </location>
</feature>
<feature type="domain" description="EGF-like" evidence="3">
    <location>
        <begin position="612"/>
        <end position="643"/>
    </location>
</feature>
<feature type="domain" description="TNFR-Cys" evidence="4">
    <location>
        <begin position="697"/>
        <end position="728"/>
    </location>
</feature>
<feature type="domain" description="EGF-like" evidence="3">
    <location>
        <begin position="842"/>
        <end position="877"/>
    </location>
</feature>
<keyword evidence="1" id="KW-1133">Transmembrane helix</keyword>
<feature type="domain" description="EGF-like" evidence="3">
    <location>
        <begin position="1552"/>
        <end position="1583"/>
    </location>
</feature>
<feature type="domain" description="EGF-like" evidence="3">
    <location>
        <begin position="1151"/>
        <end position="1185"/>
    </location>
</feature>
<gene>
    <name evidence="5" type="ORF">TTHERM_00826790</name>
</gene>
<feature type="domain" description="TNFR-Cys" evidence="4">
    <location>
        <begin position="969"/>
        <end position="998"/>
    </location>
</feature>
<feature type="transmembrane region" description="Helical" evidence="1">
    <location>
        <begin position="2291"/>
        <end position="2311"/>
    </location>
</feature>
<feature type="domain" description="EGF-like" evidence="3">
    <location>
        <begin position="1814"/>
        <end position="1845"/>
    </location>
</feature>
<feature type="domain" description="EGF-like" evidence="3">
    <location>
        <begin position="1658"/>
        <end position="1692"/>
    </location>
</feature>
<dbReference type="HOGENOM" id="CLU_236923_0_0_1"/>
<dbReference type="OrthoDB" id="302215at2759"/>
<sequence length="2517" mass="278099">MKLLAEALIFIGFVWVVQGQEIQGDRAQHYQNYLKQYDSKLDDYIKREQFGKRNLQGTNYPYKIQFDYTGILGSNIGTNGLTSNISTYLQSVTKMSSFYLSKLIYSDSTISSITTASCGTYTPSPTQTFNNINIVVMVNFVNLPTSAFLTSSDTCQRDSTTQRPILGLLTFNIAILIPLPLNNSYDFKQHFKMSTQEIIRIFGFRLDQLQYWINPISTSTPQSSYGTVGVQQSVIYSVILRGFTNTLFLQTPFITKTAQDYYNCNTAQGMQLENQENLSIPNARLDFERTILYNEALTANILDGNSVFSIFTGSLLKDMGYFSLIDFNFLDDIIFGQNEGCNFLSKVCQPPSSYPEFNYGGGQQCDFYGQGIGQNTADSFVDPGCVITQVNKSNLCENASTDTSTRQIGGNTSKCFSSSAVQYLQTSTLPNARCHEMACSSDFKTIFIRLLPNQQLIPICTLNTQGQTVNLHDFTSNLPDQTGGSLACPNNYKNFCLQPSRCPNNCSMNGFCIRNNCVCSDYYADVDCSRSCSSSTPYWNGTQCVASCPTNLYANPNNTCLQSCPDGYYIDSISKTCKQCDQSCRTCSSSNVCLTCNYPYVLDVSGSKCQLICNSACLKCFGNSVNQCFQCIDGYYLQGYSCLQCQAPCLKCSSQVTCLNCISNYTYNSVSQTCSPNCHSSCLTCSSPADPSQCLTCQSNSYLNLGQCLRCQSPCSSCSGTSTNCTSCIPSYNLVNGYCYPICISKCSTCSDTTTCNQCFTGYYYDTSTATPKCSQCPTNCTSCTSATVCTDCVFSYTLNSSNSCVALSPAPDPLYNCLTSQLNPTKQCLTCSTGYFLNNLICQKCNSNCFSCSGQSNYCTSCPNGSYLNTLTNQCQFQCHPICQTCSAGLDPTKCITCQIGYALTGQAPNSCTPCLNNCKRCVIINTTQQCLDCVLNYQLSGTVCNPICDRSCLTCSQPYNSNACLSCPPGYYLNSQSQCQPCSAPCSTCQASSTNCNSCITNYNLIGSQCFPTNCDSTCLTCSIPQNPNNCTSCKNGFYLNSFQQCKPCDSTTSFCQTCVSLSSYCTSCIANYQLIGSTCKPICALNCATCTLPLNMASCTACQDGYFLNSGNCTPCQSPCKTCDQTSGTICKSCINQYTLQGTQCVLACDPSCSKCTQPNNSNACQQCQPNYFQPINTTSCQQCGANCIKCQDMPENCITCQPNYNTVNGVCVFNCSANCRTCVDQYQFKCLSCYNGYYLDTLLQVCVQCPSPCNLCSSANTCLSCIPNYQLNPATNQCLPICDVSCAPNQCSVPQSQIACTACNPNYFLQVTSNPSSPGTNIQKCIQCSSPCQNCTGSATFCTSCVTNYVLQANTCVPNCGNNCQTCIDPSDSNTCTQCNQGYYLSITMTPTSLVKQCIACLFPCSNCQGSTTICTSCVANYSLYGNVCIPNCHSSCKTCQSPLNSNSCLSCNPGFFLSGTGTTGSCLPCQSPCSTCVSDPTNCLSCNTDYYLSPRPVVTPTLQNQCLPQCDSTCLTCKLPKNNQYCQTCIDGLYLQLLDSNSGKCFPCKSECFQCTNPTQCTSCQPNYQFDAISSQCLPSNCSRTCQTCSIPYNENACTSCYSDSWFDSSSKKCIFCSFPCKTCNGSSTNCSSCLQNYSLVPQSDGTNLCKPNCDPSCLTCSQPLNPNACLTCRTPRYVLNSSNQCVSCLPQCISCSDTIDNCQSCIAGYQLQPINPNNPNYKTCQIICSTGCSSCLGVSSYCLSCINGYVYDSRLKLCKIVCDPSCFMCSQSYSPNSCTQCWPGYYLKSNQCLPCQKGTYSNYNECIDCLDNCVECINSTTCNKCRAGYSLSSNNQSCLYNGVQTIVVTTDCNYSCATCVDQKYTSCVTCAANRQLSNFYFTSIGACICPPSYSDNGQAFCDLSSAQSSIKGSNTALYASSIATTVILSTLASNPITFFGYLEITQQLSYITYVNYQSKMGLDENMHILYLSHISNIFSLNSIGPTQKNTPLTKNNLRNLQNSQRDIMLSEYDTGVSKSQLQINGNSKFYQNQKTPYFAINSIPIIVITALLWILSFLASFIKANQDQVWKSKLKNLLYKSLPTVFFIITYQELSLLIFFQFEIFNFETSLDGFSSIYSIFVFLYQIGFLAYLLYLLEIKGIFKNTFATKIISQAQTNAFPSSNTIKSQEVSQNVIKSKVQKLNLKEQSVIPLQIVPEYEEVLNQNIQEIKKSYWILEEYLSHETFLKRIFIFVLILNKTINSIIQVTSYDDPVLQSSLIFAFNFLFIVYLIISKPFKSRYHLICYLICESIILLINILVLILVNTSDQNATSQTNICLAILSFTIILLCFYFLISIITLIKTIHLYCVKNDKILANTKLKQSSISNSTNLTYKRSQIVLSNFRNLENTQSQFEQKQQIYNNQQYKNVANDSIMSQTKYTQNHNDSILQVEEDFQIVNQKPEFSSHLDLKKFISKKQDMAKLRNNFIFNNQNNNQNVERTVLLDDNSNLFHFIPQRQRYQIKPVIDELLKN</sequence>
<feature type="domain" description="EGF-like" evidence="3">
    <location>
        <begin position="1363"/>
        <end position="1403"/>
    </location>
</feature>
<evidence type="ECO:0000313" key="5">
    <source>
        <dbReference type="EMBL" id="EAR83663.2"/>
    </source>
</evidence>
<feature type="domain" description="EGF-like" evidence="3">
    <location>
        <begin position="1733"/>
        <end position="1765"/>
    </location>
</feature>
<feature type="chain" id="PRO_5004200945" evidence="2">
    <location>
        <begin position="20"/>
        <end position="2517"/>
    </location>
</feature>
<feature type="domain" description="EGF-like" evidence="3">
    <location>
        <begin position="644"/>
        <end position="675"/>
    </location>
</feature>
<keyword evidence="2" id="KW-0732">Signal</keyword>
<dbReference type="Gene3D" id="2.10.220.10">
    <property type="entry name" value="Hormone Receptor, Insulin-like Growth Factor Receptor 1, Chain A, domain 2"/>
    <property type="match status" value="6"/>
</dbReference>
<protein>
    <submittedName>
        <fullName evidence="5">Leishmanolysin family protein</fullName>
    </submittedName>
</protein>
<feature type="domain" description="TNFR-Cys" evidence="4">
    <location>
        <begin position="759"/>
        <end position="790"/>
    </location>
</feature>
<feature type="transmembrane region" description="Helical" evidence="1">
    <location>
        <begin position="2123"/>
        <end position="2143"/>
    </location>
</feature>
<feature type="transmembrane region" description="Helical" evidence="1">
    <location>
        <begin position="2088"/>
        <end position="2111"/>
    </location>
</feature>
<dbReference type="SMART" id="SM00181">
    <property type="entry name" value="EGF"/>
    <property type="match status" value="32"/>
</dbReference>
<feature type="transmembrane region" description="Helical" evidence="1">
    <location>
        <begin position="2260"/>
        <end position="2279"/>
    </location>
</feature>
<dbReference type="Proteomes" id="UP000009168">
    <property type="component" value="Unassembled WGS sequence"/>
</dbReference>
<evidence type="ECO:0000256" key="1">
    <source>
        <dbReference type="SAM" id="Phobius"/>
    </source>
</evidence>
<evidence type="ECO:0000259" key="3">
    <source>
        <dbReference type="SMART" id="SM00181"/>
    </source>
</evidence>
<feature type="domain" description="TNFR-Cys" evidence="4">
    <location>
        <begin position="1456"/>
        <end position="1488"/>
    </location>
</feature>
<feature type="domain" description="EGF-like" evidence="3">
    <location>
        <begin position="1118"/>
        <end position="1149"/>
    </location>
</feature>
<keyword evidence="1" id="KW-0472">Membrane</keyword>
<dbReference type="InterPro" id="IPR000742">
    <property type="entry name" value="EGF"/>
</dbReference>
<dbReference type="InterPro" id="IPR006212">
    <property type="entry name" value="Furin_repeat"/>
</dbReference>
<feature type="domain" description="EGF-like" evidence="3">
    <location>
        <begin position="579"/>
        <end position="610"/>
    </location>
</feature>
<feature type="signal peptide" evidence="2">
    <location>
        <begin position="1"/>
        <end position="19"/>
    </location>
</feature>
<keyword evidence="1" id="KW-0812">Transmembrane</keyword>
<feature type="domain" description="EGF-like" evidence="3">
    <location>
        <begin position="1252"/>
        <end position="1283"/>
    </location>
</feature>
<dbReference type="KEGG" id="tet:TTHERM_00826790"/>
<feature type="domain" description="TNFR-Cys" evidence="4">
    <location>
        <begin position="1036"/>
        <end position="1061"/>
    </location>
</feature>
<feature type="domain" description="EGF-like" evidence="3">
    <location>
        <begin position="710"/>
        <end position="740"/>
    </location>
</feature>
<dbReference type="GeneID" id="7843466"/>
<dbReference type="SMART" id="SM00208">
    <property type="entry name" value="TNFR"/>
    <property type="match status" value="6"/>
</dbReference>
<feature type="domain" description="EGF-like" evidence="3">
    <location>
        <begin position="776"/>
        <end position="806"/>
    </location>
</feature>
<dbReference type="RefSeq" id="XP_001031326.2">
    <property type="nucleotide sequence ID" value="XM_001031326.2"/>
</dbReference>
<feature type="domain" description="EGF-like" evidence="3">
    <location>
        <begin position="1218"/>
        <end position="1251"/>
    </location>
</feature>
<feature type="domain" description="EGF-like" evidence="3">
    <location>
        <begin position="1085"/>
        <end position="1117"/>
    </location>
</feature>
<feature type="domain" description="EGF-like" evidence="3">
    <location>
        <begin position="1473"/>
        <end position="1512"/>
    </location>
</feature>
<feature type="domain" description="EGF-like" evidence="3">
    <location>
        <begin position="1016"/>
        <end position="1049"/>
    </location>
</feature>
<accession>Q22EI9</accession>
<feature type="domain" description="EGF-like" evidence="3">
    <location>
        <begin position="949"/>
        <end position="982"/>
    </location>
</feature>
<dbReference type="CDD" id="cd00064">
    <property type="entry name" value="FU"/>
    <property type="match status" value="1"/>
</dbReference>
<feature type="transmembrane region" description="Helical" evidence="1">
    <location>
        <begin position="2323"/>
        <end position="2347"/>
    </location>
</feature>
<dbReference type="SUPFAM" id="SSF55486">
    <property type="entry name" value="Metalloproteases ('zincins'), catalytic domain"/>
    <property type="match status" value="1"/>
</dbReference>
<dbReference type="SMART" id="SM00261">
    <property type="entry name" value="FU"/>
    <property type="match status" value="25"/>
</dbReference>
<dbReference type="PANTHER" id="PTHR23275:SF100">
    <property type="entry name" value="EGF-LIKE DOMAIN-CONTAINING PROTEIN"/>
    <property type="match status" value="1"/>
</dbReference>
<feature type="domain" description="EGF-like" evidence="3">
    <location>
        <begin position="1050"/>
        <end position="1083"/>
    </location>
</feature>
<dbReference type="InParanoid" id="Q22EI9"/>
<feature type="domain" description="TNFR-Cys" evidence="4">
    <location>
        <begin position="1105"/>
        <end position="1134"/>
    </location>
</feature>
<keyword evidence="6" id="KW-1185">Reference proteome</keyword>
<name>Q22EI9_TETTS</name>
<feature type="transmembrane region" description="Helical" evidence="1">
    <location>
        <begin position="2236"/>
        <end position="2254"/>
    </location>
</feature>
<feature type="domain" description="EGF-like" evidence="3">
    <location>
        <begin position="1621"/>
        <end position="1656"/>
    </location>
</feature>
<reference evidence="6" key="1">
    <citation type="journal article" date="2006" name="PLoS Biol.">
        <title>Macronuclear genome sequence of the ciliate Tetrahymena thermophila, a model eukaryote.</title>
        <authorList>
            <person name="Eisen J.A."/>
            <person name="Coyne R.S."/>
            <person name="Wu M."/>
            <person name="Wu D."/>
            <person name="Thiagarajan M."/>
            <person name="Wortman J.R."/>
            <person name="Badger J.H."/>
            <person name="Ren Q."/>
            <person name="Amedeo P."/>
            <person name="Jones K.M."/>
            <person name="Tallon L.J."/>
            <person name="Delcher A.L."/>
            <person name="Salzberg S.L."/>
            <person name="Silva J.C."/>
            <person name="Haas B.J."/>
            <person name="Majoros W.H."/>
            <person name="Farzad M."/>
            <person name="Carlton J.M."/>
            <person name="Smith R.K. Jr."/>
            <person name="Garg J."/>
            <person name="Pearlman R.E."/>
            <person name="Karrer K.M."/>
            <person name="Sun L."/>
            <person name="Manning G."/>
            <person name="Elde N.C."/>
            <person name="Turkewitz A.P."/>
            <person name="Asai D.J."/>
            <person name="Wilkes D.E."/>
            <person name="Wang Y."/>
            <person name="Cai H."/>
            <person name="Collins K."/>
            <person name="Stewart B.A."/>
            <person name="Lee S.R."/>
            <person name="Wilamowska K."/>
            <person name="Weinberg Z."/>
            <person name="Ruzzo W.L."/>
            <person name="Wloga D."/>
            <person name="Gaertig J."/>
            <person name="Frankel J."/>
            <person name="Tsao C.-C."/>
            <person name="Gorovsky M.A."/>
            <person name="Keeling P.J."/>
            <person name="Waller R.F."/>
            <person name="Patron N.J."/>
            <person name="Cherry J.M."/>
            <person name="Stover N.A."/>
            <person name="Krieger C.J."/>
            <person name="del Toro C."/>
            <person name="Ryder H.F."/>
            <person name="Williamson S.C."/>
            <person name="Barbeau R.A."/>
            <person name="Hamilton E.P."/>
            <person name="Orias E."/>
        </authorList>
    </citation>
    <scope>NUCLEOTIDE SEQUENCE [LARGE SCALE GENOMIC DNA]</scope>
    <source>
        <strain evidence="6">SB210</strain>
    </source>
</reference>
<organism evidence="5 6">
    <name type="scientific">Tetrahymena thermophila (strain SB210)</name>
    <dbReference type="NCBI Taxonomy" id="312017"/>
    <lineage>
        <taxon>Eukaryota</taxon>
        <taxon>Sar</taxon>
        <taxon>Alveolata</taxon>
        <taxon>Ciliophora</taxon>
        <taxon>Intramacronucleata</taxon>
        <taxon>Oligohymenophorea</taxon>
        <taxon>Hymenostomatida</taxon>
        <taxon>Tetrahymenina</taxon>
        <taxon>Tetrahymenidae</taxon>
        <taxon>Tetrahymena</taxon>
    </lineage>
</organism>
<feature type="domain" description="EGF-like" evidence="3">
    <location>
        <begin position="879"/>
        <end position="914"/>
    </location>
</feature>
<dbReference type="InterPro" id="IPR001368">
    <property type="entry name" value="TNFR/NGFR_Cys_rich_reg"/>
</dbReference>
<dbReference type="PANTHER" id="PTHR23275">
    <property type="entry name" value="CABRIOLET.-RELATED"/>
    <property type="match status" value="1"/>
</dbReference>
<feature type="domain" description="EGF-like" evidence="3">
    <location>
        <begin position="1404"/>
        <end position="1434"/>
    </location>
</feature>
<dbReference type="SMART" id="SM01411">
    <property type="entry name" value="Ephrin_rec_like"/>
    <property type="match status" value="3"/>
</dbReference>
<feature type="domain" description="EGF-like" evidence="3">
    <location>
        <begin position="1693"/>
        <end position="1731"/>
    </location>
</feature>
<feature type="domain" description="EGF-like" evidence="3">
    <location>
        <begin position="1285"/>
        <end position="1330"/>
    </location>
</feature>
<dbReference type="EMBL" id="GG662692">
    <property type="protein sequence ID" value="EAR83663.2"/>
    <property type="molecule type" value="Genomic_DNA"/>
</dbReference>
<evidence type="ECO:0000256" key="2">
    <source>
        <dbReference type="SAM" id="SignalP"/>
    </source>
</evidence>
<dbReference type="Gene3D" id="3.90.132.10">
    <property type="entry name" value="Leishmanolysin , domain 2"/>
    <property type="match status" value="1"/>
</dbReference>
<feature type="domain" description="EGF-like" evidence="3">
    <location>
        <begin position="531"/>
        <end position="578"/>
    </location>
</feature>
<evidence type="ECO:0000313" key="6">
    <source>
        <dbReference type="Proteomes" id="UP000009168"/>
    </source>
</evidence>
<feature type="domain" description="EGF-like" evidence="3">
    <location>
        <begin position="983"/>
        <end position="1013"/>
    </location>
</feature>
<feature type="domain" description="EGF-like" evidence="3">
    <location>
        <begin position="1331"/>
        <end position="1361"/>
    </location>
</feature>
<dbReference type="InterPro" id="IPR052798">
    <property type="entry name" value="Giardia_VSA"/>
</dbReference>
<dbReference type="eggNOG" id="KOG3525">
    <property type="taxonomic scope" value="Eukaryota"/>
</dbReference>